<gene>
    <name evidence="2" type="ORF">GV828_02415</name>
</gene>
<dbReference type="Gene3D" id="3.30.420.10">
    <property type="entry name" value="Ribonuclease H-like superfamily/Ribonuclease H"/>
    <property type="match status" value="1"/>
</dbReference>
<comment type="caution">
    <text evidence="2">The sequence shown here is derived from an EMBL/GenBank/DDBJ whole genome shotgun (WGS) entry which is preliminary data.</text>
</comment>
<keyword evidence="1" id="KW-0472">Membrane</keyword>
<evidence type="ECO:0000313" key="3">
    <source>
        <dbReference type="Proteomes" id="UP000798602"/>
    </source>
</evidence>
<evidence type="ECO:0000256" key="1">
    <source>
        <dbReference type="SAM" id="Phobius"/>
    </source>
</evidence>
<dbReference type="Proteomes" id="UP000798602">
    <property type="component" value="Unassembled WGS sequence"/>
</dbReference>
<accession>A0ABW9ZAD0</accession>
<feature type="transmembrane region" description="Helical" evidence="1">
    <location>
        <begin position="75"/>
        <end position="93"/>
    </location>
</feature>
<keyword evidence="1" id="KW-1133">Transmembrane helix</keyword>
<proteinExistence type="predicted"/>
<keyword evidence="3" id="KW-1185">Reference proteome</keyword>
<protein>
    <submittedName>
        <fullName evidence="2">Uncharacterized protein</fullName>
    </submittedName>
</protein>
<dbReference type="InterPro" id="IPR036397">
    <property type="entry name" value="RNaseH_sf"/>
</dbReference>
<sequence length="121" mass="14045">MSKILGLDLGTNSIGWAIIDNSSNKIIDCGVRIFPNSLNNERYLARQQRRAENKMVQRTFLTKQIRVLLRRTHPIILTLYFTSFVTALLTILNFSNWEFWFNSFLTALLATLTLLHSDIKK</sequence>
<keyword evidence="1" id="KW-0812">Transmembrane</keyword>
<organism evidence="2 3">
    <name type="scientific">Flavobacterium ichthyis</name>
    <dbReference type="NCBI Taxonomy" id="2698827"/>
    <lineage>
        <taxon>Bacteria</taxon>
        <taxon>Pseudomonadati</taxon>
        <taxon>Bacteroidota</taxon>
        <taxon>Flavobacteriia</taxon>
        <taxon>Flavobacteriales</taxon>
        <taxon>Flavobacteriaceae</taxon>
        <taxon>Flavobacterium</taxon>
    </lineage>
</organism>
<reference evidence="3" key="1">
    <citation type="submission" date="2020-01" db="EMBL/GenBank/DDBJ databases">
        <title>Sphingomonas sp. strain CSW-10.</title>
        <authorList>
            <person name="Chen W.-M."/>
        </authorList>
    </citation>
    <scope>NUCLEOTIDE SEQUENCE [LARGE SCALE GENOMIC DNA]</scope>
    <source>
        <strain evidence="3">NST-5</strain>
    </source>
</reference>
<feature type="transmembrane region" description="Helical" evidence="1">
    <location>
        <begin position="99"/>
        <end position="117"/>
    </location>
</feature>
<dbReference type="RefSeq" id="WP_166535872.1">
    <property type="nucleotide sequence ID" value="NZ_JAABLM010000002.1"/>
</dbReference>
<evidence type="ECO:0000313" key="2">
    <source>
        <dbReference type="EMBL" id="NBL64050.1"/>
    </source>
</evidence>
<name>A0ABW9ZAD0_9FLAO</name>
<dbReference type="EMBL" id="JAABLM010000002">
    <property type="protein sequence ID" value="NBL64050.1"/>
    <property type="molecule type" value="Genomic_DNA"/>
</dbReference>